<dbReference type="Proteomes" id="UP000198534">
    <property type="component" value="Unassembled WGS sequence"/>
</dbReference>
<dbReference type="STRING" id="1048340.SAMN05444487_105133"/>
<keyword evidence="2" id="KW-0732">Signal</keyword>
<feature type="chain" id="PRO_5039189759" evidence="2">
    <location>
        <begin position="22"/>
        <end position="298"/>
    </location>
</feature>
<dbReference type="Pfam" id="PF14343">
    <property type="entry name" value="PrcB_C"/>
    <property type="match status" value="2"/>
</dbReference>
<feature type="domain" description="PrcB C-terminal" evidence="3">
    <location>
        <begin position="218"/>
        <end position="275"/>
    </location>
</feature>
<feature type="region of interest" description="Disordered" evidence="1">
    <location>
        <begin position="154"/>
        <end position="190"/>
    </location>
</feature>
<dbReference type="EMBL" id="FNNQ01000005">
    <property type="protein sequence ID" value="SDW68660.1"/>
    <property type="molecule type" value="Genomic_DNA"/>
</dbReference>
<accession>A0A1H2VK88</accession>
<feature type="compositionally biased region" description="Basic and acidic residues" evidence="1">
    <location>
        <begin position="154"/>
        <end position="175"/>
    </location>
</feature>
<reference evidence="4 5" key="1">
    <citation type="submission" date="2016-10" db="EMBL/GenBank/DDBJ databases">
        <authorList>
            <person name="de Groot N.N."/>
        </authorList>
    </citation>
    <scope>NUCLEOTIDE SEQUENCE [LARGE SCALE GENOMIC DNA]</scope>
    <source>
        <strain evidence="4 5">DSM 45610</strain>
    </source>
</reference>
<dbReference type="InterPro" id="IPR025748">
    <property type="entry name" value="PrcB_C_dom"/>
</dbReference>
<proteinExistence type="predicted"/>
<evidence type="ECO:0000256" key="1">
    <source>
        <dbReference type="SAM" id="MobiDB-lite"/>
    </source>
</evidence>
<sequence length="298" mass="33268">MRKRKVISMMLGCTLLFGTMGCGGSFLSPDNKAGDSPSAKDERTLPFQQESLDKLPSKVKEQWAEVRSTKAEEGIQAKVEDNGRIYLFLASGEKNTGGWSIKVKEVTQQGKEVHVNAEEVPPKKDSINTQAVTSPLTVISIKTDDDLKYKTHIEEVKSKDSQDGKESMPPKDADTQGKILSKQVESGKTLPENVKDKLSDMRSSKKGGHVMVNHRDHTYLIIGLGERRTSGYRINIENVIEKDGKIHVYAQEISPNPDGMVAQMITHPTQVISIPRVEKDKEIEYHIKKQSTKDQPNR</sequence>
<feature type="signal peptide" evidence="2">
    <location>
        <begin position="1"/>
        <end position="21"/>
    </location>
</feature>
<evidence type="ECO:0000259" key="3">
    <source>
        <dbReference type="Pfam" id="PF14343"/>
    </source>
</evidence>
<organism evidence="4 5">
    <name type="scientific">Marininema mesophilum</name>
    <dbReference type="NCBI Taxonomy" id="1048340"/>
    <lineage>
        <taxon>Bacteria</taxon>
        <taxon>Bacillati</taxon>
        <taxon>Bacillota</taxon>
        <taxon>Bacilli</taxon>
        <taxon>Bacillales</taxon>
        <taxon>Thermoactinomycetaceae</taxon>
        <taxon>Marininema</taxon>
    </lineage>
</organism>
<feature type="region of interest" description="Disordered" evidence="1">
    <location>
        <begin position="28"/>
        <end position="47"/>
    </location>
</feature>
<gene>
    <name evidence="4" type="ORF">SAMN05444487_105133</name>
</gene>
<evidence type="ECO:0000313" key="4">
    <source>
        <dbReference type="EMBL" id="SDW68660.1"/>
    </source>
</evidence>
<evidence type="ECO:0000313" key="5">
    <source>
        <dbReference type="Proteomes" id="UP000198534"/>
    </source>
</evidence>
<dbReference type="AlphaFoldDB" id="A0A1H2VK88"/>
<keyword evidence="5" id="KW-1185">Reference proteome</keyword>
<feature type="domain" description="PrcB C-terminal" evidence="3">
    <location>
        <begin position="85"/>
        <end position="142"/>
    </location>
</feature>
<dbReference type="OrthoDB" id="2476445at2"/>
<dbReference type="RefSeq" id="WP_091738169.1">
    <property type="nucleotide sequence ID" value="NZ_FNNQ01000005.1"/>
</dbReference>
<evidence type="ECO:0000256" key="2">
    <source>
        <dbReference type="SAM" id="SignalP"/>
    </source>
</evidence>
<dbReference type="PROSITE" id="PS51257">
    <property type="entry name" value="PROKAR_LIPOPROTEIN"/>
    <property type="match status" value="1"/>
</dbReference>
<name>A0A1H2VK88_9BACL</name>
<protein>
    <submittedName>
        <fullName evidence="4">PrcB C-terminal</fullName>
    </submittedName>
</protein>